<dbReference type="GO" id="GO:0080120">
    <property type="term" value="P:CAAX-box protein maturation"/>
    <property type="evidence" value="ECO:0007669"/>
    <property type="project" value="UniProtKB-ARBA"/>
</dbReference>
<feature type="domain" description="CAAX prenyl protease 2/Lysostaphin resistance protein A-like" evidence="2">
    <location>
        <begin position="147"/>
        <end position="239"/>
    </location>
</feature>
<evidence type="ECO:0000256" key="1">
    <source>
        <dbReference type="SAM" id="Phobius"/>
    </source>
</evidence>
<gene>
    <name evidence="3" type="ORF">Asi03nite_51450</name>
</gene>
<proteinExistence type="predicted"/>
<keyword evidence="3" id="KW-0645">Protease</keyword>
<feature type="transmembrane region" description="Helical" evidence="1">
    <location>
        <begin position="204"/>
        <end position="222"/>
    </location>
</feature>
<protein>
    <submittedName>
        <fullName evidence="3">CAAX amino protease</fullName>
    </submittedName>
</protein>
<dbReference type="Pfam" id="PF02517">
    <property type="entry name" value="Rce1-like"/>
    <property type="match status" value="1"/>
</dbReference>
<dbReference type="Proteomes" id="UP000629619">
    <property type="component" value="Unassembled WGS sequence"/>
</dbReference>
<dbReference type="EMBL" id="BOMW01000052">
    <property type="protein sequence ID" value="GIF07607.1"/>
    <property type="molecule type" value="Genomic_DNA"/>
</dbReference>
<feature type="transmembrane region" description="Helical" evidence="1">
    <location>
        <begin position="12"/>
        <end position="34"/>
    </location>
</feature>
<dbReference type="GO" id="GO:0006508">
    <property type="term" value="P:proteolysis"/>
    <property type="evidence" value="ECO:0007669"/>
    <property type="project" value="UniProtKB-KW"/>
</dbReference>
<evidence type="ECO:0000259" key="2">
    <source>
        <dbReference type="Pfam" id="PF02517"/>
    </source>
</evidence>
<dbReference type="GO" id="GO:0004175">
    <property type="term" value="F:endopeptidase activity"/>
    <property type="evidence" value="ECO:0007669"/>
    <property type="project" value="UniProtKB-ARBA"/>
</dbReference>
<comment type="caution">
    <text evidence="3">The sequence shown here is derived from an EMBL/GenBank/DDBJ whole genome shotgun (WGS) entry which is preliminary data.</text>
</comment>
<keyword evidence="1" id="KW-0472">Membrane</keyword>
<organism evidence="3 4">
    <name type="scientific">Actinoplanes siamensis</name>
    <dbReference type="NCBI Taxonomy" id="1223317"/>
    <lineage>
        <taxon>Bacteria</taxon>
        <taxon>Bacillati</taxon>
        <taxon>Actinomycetota</taxon>
        <taxon>Actinomycetes</taxon>
        <taxon>Micromonosporales</taxon>
        <taxon>Micromonosporaceae</taxon>
        <taxon>Actinoplanes</taxon>
    </lineage>
</organism>
<keyword evidence="1" id="KW-0812">Transmembrane</keyword>
<evidence type="ECO:0000313" key="3">
    <source>
        <dbReference type="EMBL" id="GIF07607.1"/>
    </source>
</evidence>
<keyword evidence="1" id="KW-1133">Transmembrane helix</keyword>
<feature type="transmembrane region" description="Helical" evidence="1">
    <location>
        <begin position="150"/>
        <end position="173"/>
    </location>
</feature>
<dbReference type="InterPro" id="IPR003675">
    <property type="entry name" value="Rce1/LyrA-like_dom"/>
</dbReference>
<feature type="transmembrane region" description="Helical" evidence="1">
    <location>
        <begin position="180"/>
        <end position="198"/>
    </location>
</feature>
<evidence type="ECO:0000313" key="4">
    <source>
        <dbReference type="Proteomes" id="UP000629619"/>
    </source>
</evidence>
<accession>A0A919NB39</accession>
<reference evidence="3" key="1">
    <citation type="submission" date="2021-01" db="EMBL/GenBank/DDBJ databases">
        <title>Whole genome shotgun sequence of Actinoplanes siamensis NBRC 109076.</title>
        <authorList>
            <person name="Komaki H."/>
            <person name="Tamura T."/>
        </authorList>
    </citation>
    <scope>NUCLEOTIDE SEQUENCE</scope>
    <source>
        <strain evidence="3">NBRC 109076</strain>
    </source>
</reference>
<sequence>MTLERQQSTRSAYPAEIAVVLLLSLGQSAIWSVVSLTAKLTAGRPLASQTATLNPTTSARPYLDLTNQVLGILFDLVPVALAWYLLRRDGMRPGRDLGIDFRRPGFDTGWGAGLAAGIGIPGLLLVYAALHLGLSAQIVPSGLNAYWWTVPVLILAAIQNAVLEEVLVVGYLITRLRQIGRLPVPMIIVCSAALRGSYHLYQGFGGFLGNVVMGVVFALFYLRTKRVMPLIVAHSLLDITAFVGYELLPDSWLDWLAYHP</sequence>
<dbReference type="RefSeq" id="WP_203683005.1">
    <property type="nucleotide sequence ID" value="NZ_BOMW01000052.1"/>
</dbReference>
<keyword evidence="3" id="KW-0378">Hydrolase</keyword>
<feature type="transmembrane region" description="Helical" evidence="1">
    <location>
        <begin position="65"/>
        <end position="86"/>
    </location>
</feature>
<dbReference type="AlphaFoldDB" id="A0A919NB39"/>
<feature type="transmembrane region" description="Helical" evidence="1">
    <location>
        <begin position="229"/>
        <end position="248"/>
    </location>
</feature>
<keyword evidence="4" id="KW-1185">Reference proteome</keyword>
<feature type="transmembrane region" description="Helical" evidence="1">
    <location>
        <begin position="107"/>
        <end position="130"/>
    </location>
</feature>
<name>A0A919NB39_9ACTN</name>